<dbReference type="InterPro" id="IPR014721">
    <property type="entry name" value="Ribsml_uS5_D2-typ_fold_subgr"/>
</dbReference>
<evidence type="ECO:0000259" key="2">
    <source>
        <dbReference type="Pfam" id="PF00288"/>
    </source>
</evidence>
<comment type="caution">
    <text evidence="3">The sequence shown here is derived from an EMBL/GenBank/DDBJ whole genome shotgun (WGS) entry which is preliminary data.</text>
</comment>
<dbReference type="SUPFAM" id="SSF54211">
    <property type="entry name" value="Ribosomal protein S5 domain 2-like"/>
    <property type="match status" value="1"/>
</dbReference>
<evidence type="ECO:0000256" key="1">
    <source>
        <dbReference type="ARBA" id="ARBA00022777"/>
    </source>
</evidence>
<dbReference type="AlphaFoldDB" id="A0A2D0AIT3"/>
<accession>A0A2D0AIT3</accession>
<dbReference type="Proteomes" id="UP000197768">
    <property type="component" value="Unassembled WGS sequence"/>
</dbReference>
<name>A0A2D0AIT3_9FLAO</name>
<keyword evidence="1" id="KW-0808">Transferase</keyword>
<proteinExistence type="predicted"/>
<organism evidence="3 4">
    <name type="scientific">Flavobacterium davisii</name>
    <dbReference type="NCBI Taxonomy" id="2906077"/>
    <lineage>
        <taxon>Bacteria</taxon>
        <taxon>Pseudomonadati</taxon>
        <taxon>Bacteroidota</taxon>
        <taxon>Flavobacteriia</taxon>
        <taxon>Flavobacteriales</taxon>
        <taxon>Flavobacteriaceae</taxon>
        <taxon>Flavobacterium</taxon>
    </lineage>
</organism>
<dbReference type="InterPro" id="IPR006204">
    <property type="entry name" value="GHMP_kinase_N_dom"/>
</dbReference>
<feature type="domain" description="GHMP kinase N-terminal" evidence="2">
    <location>
        <begin position="67"/>
        <end position="127"/>
    </location>
</feature>
<dbReference type="RefSeq" id="WP_088390865.1">
    <property type="nucleotide sequence ID" value="NZ_MTCZ01000013.1"/>
</dbReference>
<reference evidence="3 4" key="1">
    <citation type="journal article" date="2017" name="Infect. Genet. Evol.">
        <title>Comparative genome analysis of fish pathogen Flavobacterium columnare reveals extensive sequence diversity within the species.</title>
        <authorList>
            <person name="Kayansamruaj P."/>
            <person name="Dong H.T."/>
            <person name="Hirono I."/>
            <person name="Kondo H."/>
            <person name="Senapin S."/>
            <person name="Rodkhum C."/>
        </authorList>
    </citation>
    <scope>NUCLEOTIDE SEQUENCE [LARGE SCALE GENOMIC DNA]</scope>
    <source>
        <strain evidence="3 4">1215</strain>
    </source>
</reference>
<dbReference type="InterPro" id="IPR020568">
    <property type="entry name" value="Ribosomal_Su5_D2-typ_SF"/>
</dbReference>
<dbReference type="EMBL" id="MTCZ01000013">
    <property type="protein sequence ID" value="OWP84929.1"/>
    <property type="molecule type" value="Genomic_DNA"/>
</dbReference>
<dbReference type="Gene3D" id="3.30.230.10">
    <property type="match status" value="1"/>
</dbReference>
<dbReference type="Pfam" id="PF00288">
    <property type="entry name" value="GHMP_kinases_N"/>
    <property type="match status" value="1"/>
</dbReference>
<dbReference type="GO" id="GO:0005524">
    <property type="term" value="F:ATP binding"/>
    <property type="evidence" value="ECO:0007669"/>
    <property type="project" value="InterPro"/>
</dbReference>
<keyword evidence="1" id="KW-0418">Kinase</keyword>
<sequence>MTIKIITYAKVGELLQGNFDKNQPFLVSNKSSKLFKTTTIVSTEPIEEETKLGAKSAKALELFHSLIKKKGNTPVDRIYFKQERNFKIGKGLSSSSTDILGILLALNELYKTQYSNHFLYKIASKIDPTDPCLDLNSLLFNQKTGEILDTLASIPYAMLYFDSDPDRNIDTIKTSQDRKYSKNQIEEFQNIYLTLKKSAKNKDYSTFFKCITKSAIINQSVIPKKKFSLLHDFAIENNCGLFVAHSGTFMGLIIDPYRLKSIELKVKDLVAKYWKTTLYIE</sequence>
<protein>
    <recommendedName>
        <fullName evidence="2">GHMP kinase N-terminal domain-containing protein</fullName>
    </recommendedName>
</protein>
<dbReference type="GO" id="GO:0016301">
    <property type="term" value="F:kinase activity"/>
    <property type="evidence" value="ECO:0007669"/>
    <property type="project" value="UniProtKB-KW"/>
</dbReference>
<evidence type="ECO:0000313" key="3">
    <source>
        <dbReference type="EMBL" id="OWP84929.1"/>
    </source>
</evidence>
<evidence type="ECO:0000313" key="4">
    <source>
        <dbReference type="Proteomes" id="UP000197768"/>
    </source>
</evidence>
<gene>
    <name evidence="3" type="ORF">BWK59_02845</name>
</gene>